<feature type="domain" description="Multidrug resistance protein MdtA-like C-terminal permuted SH3" evidence="8">
    <location>
        <begin position="310"/>
        <end position="361"/>
    </location>
</feature>
<evidence type="ECO:0000256" key="4">
    <source>
        <dbReference type="SAM" id="SignalP"/>
    </source>
</evidence>
<dbReference type="EMBL" id="BMJC01000003">
    <property type="protein sequence ID" value="GGB05594.1"/>
    <property type="molecule type" value="Genomic_DNA"/>
</dbReference>
<name>A0A8J2UEV7_9BACT</name>
<evidence type="ECO:0000259" key="8">
    <source>
        <dbReference type="Pfam" id="PF25967"/>
    </source>
</evidence>
<evidence type="ECO:0000256" key="1">
    <source>
        <dbReference type="ARBA" id="ARBA00004196"/>
    </source>
</evidence>
<dbReference type="InterPro" id="IPR058626">
    <property type="entry name" value="MdtA-like_b-barrel"/>
</dbReference>
<dbReference type="GO" id="GO:0005886">
    <property type="term" value="C:plasma membrane"/>
    <property type="evidence" value="ECO:0007669"/>
    <property type="project" value="TreeGrafter"/>
</dbReference>
<dbReference type="GO" id="GO:0046677">
    <property type="term" value="P:response to antibiotic"/>
    <property type="evidence" value="ECO:0007669"/>
    <property type="project" value="TreeGrafter"/>
</dbReference>
<accession>A0A8J2UEV7</accession>
<dbReference type="InterPro" id="IPR058624">
    <property type="entry name" value="MdtA-like_HH"/>
</dbReference>
<dbReference type="InterPro" id="IPR058627">
    <property type="entry name" value="MdtA-like_C"/>
</dbReference>
<proteinExistence type="inferred from homology"/>
<feature type="domain" description="Multidrug resistance protein MdtA-like beta-barrel" evidence="7">
    <location>
        <begin position="208"/>
        <end position="296"/>
    </location>
</feature>
<sequence>MRKYLVFSVILIAAAIYIAGCNQAQGTQAAFPPQSLPVLPINTAPATTYLTYAASVEGKTNVEIRPQVSGYLESIYVEEGAYVTAGQPLFKINDRPYEAQVHNNEANVEAAKANMEKAAIEVRRLQPLVDNKVVSDVQLKAAQAAYDAAKAQVAQAEAEGNNAGINLGYTLLKAPVSGYIGRIPFKVGALVGKGEAQPLTVLSDVKEVYAYFGMSESDFLKFTSQVPGKTINEKIKGLPPVELQLADKSIYASKGKIELMEGQFDRNIGAITFRATFPNTAGLLRSGITGEVRIPQTNSGLLPVPQTSTYEIQDRIFVYAVGDSNKVVSKQLHIVGKTTDYYLVDKGVQAGDKIVFAGMDRLQDGAVINPQLLSADSVLKVMPL</sequence>
<dbReference type="SUPFAM" id="SSF111369">
    <property type="entry name" value="HlyD-like secretion proteins"/>
    <property type="match status" value="1"/>
</dbReference>
<comment type="similarity">
    <text evidence="2">Belongs to the membrane fusion protein (MFP) (TC 8.A.1) family.</text>
</comment>
<dbReference type="Gene3D" id="1.10.287.470">
    <property type="entry name" value="Helix hairpin bin"/>
    <property type="match status" value="1"/>
</dbReference>
<feature type="domain" description="Multidrug resistance protein MdtA-like barrel-sandwich hybrid" evidence="6">
    <location>
        <begin position="61"/>
        <end position="201"/>
    </location>
</feature>
<dbReference type="NCBIfam" id="TIGR01730">
    <property type="entry name" value="RND_mfp"/>
    <property type="match status" value="1"/>
</dbReference>
<organism evidence="9 10">
    <name type="scientific">Puia dinghuensis</name>
    <dbReference type="NCBI Taxonomy" id="1792502"/>
    <lineage>
        <taxon>Bacteria</taxon>
        <taxon>Pseudomonadati</taxon>
        <taxon>Bacteroidota</taxon>
        <taxon>Chitinophagia</taxon>
        <taxon>Chitinophagales</taxon>
        <taxon>Chitinophagaceae</taxon>
        <taxon>Puia</taxon>
    </lineage>
</organism>
<dbReference type="Proteomes" id="UP000607559">
    <property type="component" value="Unassembled WGS sequence"/>
</dbReference>
<feature type="signal peptide" evidence="4">
    <location>
        <begin position="1"/>
        <end position="24"/>
    </location>
</feature>
<dbReference type="Pfam" id="PF25876">
    <property type="entry name" value="HH_MFP_RND"/>
    <property type="match status" value="1"/>
</dbReference>
<evidence type="ECO:0000259" key="7">
    <source>
        <dbReference type="Pfam" id="PF25944"/>
    </source>
</evidence>
<dbReference type="GO" id="GO:0022857">
    <property type="term" value="F:transmembrane transporter activity"/>
    <property type="evidence" value="ECO:0007669"/>
    <property type="project" value="InterPro"/>
</dbReference>
<gene>
    <name evidence="9" type="ORF">GCM10011511_31210</name>
</gene>
<dbReference type="Pfam" id="PF25967">
    <property type="entry name" value="RND-MFP_C"/>
    <property type="match status" value="1"/>
</dbReference>
<evidence type="ECO:0000256" key="3">
    <source>
        <dbReference type="SAM" id="Coils"/>
    </source>
</evidence>
<evidence type="ECO:0000259" key="5">
    <source>
        <dbReference type="Pfam" id="PF25876"/>
    </source>
</evidence>
<dbReference type="AlphaFoldDB" id="A0A8J2UEV7"/>
<feature type="domain" description="Multidrug resistance protein MdtA-like alpha-helical hairpin" evidence="5">
    <location>
        <begin position="103"/>
        <end position="170"/>
    </location>
</feature>
<protein>
    <submittedName>
        <fullName evidence="9">RND transporter</fullName>
    </submittedName>
</protein>
<dbReference type="Pfam" id="PF25917">
    <property type="entry name" value="BSH_RND"/>
    <property type="match status" value="1"/>
</dbReference>
<evidence type="ECO:0000313" key="10">
    <source>
        <dbReference type="Proteomes" id="UP000607559"/>
    </source>
</evidence>
<dbReference type="InterPro" id="IPR006143">
    <property type="entry name" value="RND_pump_MFP"/>
</dbReference>
<keyword evidence="4" id="KW-0732">Signal</keyword>
<dbReference type="Gene3D" id="2.40.30.170">
    <property type="match status" value="1"/>
</dbReference>
<evidence type="ECO:0000256" key="2">
    <source>
        <dbReference type="ARBA" id="ARBA00009477"/>
    </source>
</evidence>
<evidence type="ECO:0000313" key="9">
    <source>
        <dbReference type="EMBL" id="GGB05594.1"/>
    </source>
</evidence>
<dbReference type="Gene3D" id="2.40.50.100">
    <property type="match status" value="1"/>
</dbReference>
<reference evidence="9" key="1">
    <citation type="journal article" date="2014" name="Int. J. Syst. Evol. Microbiol.">
        <title>Complete genome sequence of Corynebacterium casei LMG S-19264T (=DSM 44701T), isolated from a smear-ripened cheese.</title>
        <authorList>
            <consortium name="US DOE Joint Genome Institute (JGI-PGF)"/>
            <person name="Walter F."/>
            <person name="Albersmeier A."/>
            <person name="Kalinowski J."/>
            <person name="Ruckert C."/>
        </authorList>
    </citation>
    <scope>NUCLEOTIDE SEQUENCE</scope>
    <source>
        <strain evidence="9">CGMCC 1.15448</strain>
    </source>
</reference>
<comment type="caution">
    <text evidence="9">The sequence shown here is derived from an EMBL/GenBank/DDBJ whole genome shotgun (WGS) entry which is preliminary data.</text>
</comment>
<evidence type="ECO:0000259" key="6">
    <source>
        <dbReference type="Pfam" id="PF25917"/>
    </source>
</evidence>
<feature type="coiled-coil region" evidence="3">
    <location>
        <begin position="101"/>
        <end position="159"/>
    </location>
</feature>
<dbReference type="PANTHER" id="PTHR30158:SF23">
    <property type="entry name" value="MULTIDRUG RESISTANCE PROTEIN MEXA"/>
    <property type="match status" value="1"/>
</dbReference>
<dbReference type="RefSeq" id="WP_188933270.1">
    <property type="nucleotide sequence ID" value="NZ_BMJC01000003.1"/>
</dbReference>
<comment type="subcellular location">
    <subcellularLocation>
        <location evidence="1">Cell envelope</location>
    </subcellularLocation>
</comment>
<keyword evidence="10" id="KW-1185">Reference proteome</keyword>
<dbReference type="Gene3D" id="2.40.420.20">
    <property type="match status" value="1"/>
</dbReference>
<dbReference type="Pfam" id="PF25944">
    <property type="entry name" value="Beta-barrel_RND"/>
    <property type="match status" value="1"/>
</dbReference>
<feature type="chain" id="PRO_5035254836" evidence="4">
    <location>
        <begin position="25"/>
        <end position="384"/>
    </location>
</feature>
<dbReference type="PANTHER" id="PTHR30158">
    <property type="entry name" value="ACRA/E-RELATED COMPONENT OF DRUG EFFLUX TRANSPORTER"/>
    <property type="match status" value="1"/>
</dbReference>
<keyword evidence="3" id="KW-0175">Coiled coil</keyword>
<dbReference type="InterPro" id="IPR058625">
    <property type="entry name" value="MdtA-like_BSH"/>
</dbReference>
<reference evidence="9" key="2">
    <citation type="submission" date="2020-09" db="EMBL/GenBank/DDBJ databases">
        <authorList>
            <person name="Sun Q."/>
            <person name="Zhou Y."/>
        </authorList>
    </citation>
    <scope>NUCLEOTIDE SEQUENCE</scope>
    <source>
        <strain evidence="9">CGMCC 1.15448</strain>
    </source>
</reference>